<organism evidence="1">
    <name type="scientific">marine sediment metagenome</name>
    <dbReference type="NCBI Taxonomy" id="412755"/>
    <lineage>
        <taxon>unclassified sequences</taxon>
        <taxon>metagenomes</taxon>
        <taxon>ecological metagenomes</taxon>
    </lineage>
</organism>
<gene>
    <name evidence="1" type="ORF">S01H1_50817</name>
</gene>
<dbReference type="EMBL" id="BARS01032760">
    <property type="protein sequence ID" value="GAG18160.1"/>
    <property type="molecule type" value="Genomic_DNA"/>
</dbReference>
<evidence type="ECO:0000313" key="1">
    <source>
        <dbReference type="EMBL" id="GAG18160.1"/>
    </source>
</evidence>
<reference evidence="1" key="1">
    <citation type="journal article" date="2014" name="Front. Microbiol.">
        <title>High frequency of phylogenetically diverse reductive dehalogenase-homologous genes in deep subseafloor sedimentary metagenomes.</title>
        <authorList>
            <person name="Kawai M."/>
            <person name="Futagami T."/>
            <person name="Toyoda A."/>
            <person name="Takaki Y."/>
            <person name="Nishi S."/>
            <person name="Hori S."/>
            <person name="Arai W."/>
            <person name="Tsubouchi T."/>
            <person name="Morono Y."/>
            <person name="Uchiyama I."/>
            <person name="Ito T."/>
            <person name="Fujiyama A."/>
            <person name="Inagaki F."/>
            <person name="Takami H."/>
        </authorList>
    </citation>
    <scope>NUCLEOTIDE SEQUENCE</scope>
    <source>
        <strain evidence="1">Expedition CK06-06</strain>
    </source>
</reference>
<name>X0VIS3_9ZZZZ</name>
<comment type="caution">
    <text evidence="1">The sequence shown here is derived from an EMBL/GenBank/DDBJ whole genome shotgun (WGS) entry which is preliminary data.</text>
</comment>
<accession>X0VIS3</accession>
<proteinExistence type="predicted"/>
<dbReference type="AlphaFoldDB" id="X0VIS3"/>
<protein>
    <submittedName>
        <fullName evidence="1">Uncharacterized protein</fullName>
    </submittedName>
</protein>
<feature type="non-terminal residue" evidence="1">
    <location>
        <position position="100"/>
    </location>
</feature>
<sequence>MSLDGLLDKMQGSEVVIHTKNGYHYGKLCDYDGKTFYLERYYFNDKLIGKWDYYSASFFNKGSMVPAKDIISISEMPSQVDDPEQDLKDILYVLRHRHAE</sequence>